<dbReference type="InterPro" id="IPR011832">
    <property type="entry name" value="GlgDAde_trans"/>
</dbReference>
<dbReference type="PROSITE" id="PS00810">
    <property type="entry name" value="ADP_GLC_PYROPHOSPH_3"/>
    <property type="match status" value="1"/>
</dbReference>
<dbReference type="HAMAP" id="MF_00624">
    <property type="entry name" value="GlgC"/>
    <property type="match status" value="1"/>
</dbReference>
<keyword evidence="5 9" id="KW-0547">Nucleotide-binding</keyword>
<dbReference type="Gene3D" id="3.90.550.10">
    <property type="entry name" value="Spore Coat Polysaccharide Biosynthesis Protein SpsA, Chain A"/>
    <property type="match status" value="1"/>
</dbReference>
<dbReference type="NCBIfam" id="NF003670">
    <property type="entry name" value="PRK05293.1"/>
    <property type="match status" value="1"/>
</dbReference>
<organism evidence="12 13">
    <name type="scientific">Selenihalanaerobacter shriftii</name>
    <dbReference type="NCBI Taxonomy" id="142842"/>
    <lineage>
        <taxon>Bacteria</taxon>
        <taxon>Bacillati</taxon>
        <taxon>Bacillota</taxon>
        <taxon>Clostridia</taxon>
        <taxon>Halanaerobiales</taxon>
        <taxon>Halobacteroidaceae</taxon>
        <taxon>Selenihalanaerobacter</taxon>
    </lineage>
</organism>
<dbReference type="CDD" id="cd04651">
    <property type="entry name" value="LbH_G1P_AT_C"/>
    <property type="match status" value="1"/>
</dbReference>
<feature type="site" description="Could play a key role in the communication between the regulatory and the substrate sites" evidence="9">
    <location>
        <position position="95"/>
    </location>
</feature>
<dbReference type="AlphaFoldDB" id="A0A1T4LBK3"/>
<feature type="domain" description="Nucleotidyl transferase" evidence="10">
    <location>
        <begin position="5"/>
        <end position="252"/>
    </location>
</feature>
<evidence type="ECO:0000256" key="1">
    <source>
        <dbReference type="ARBA" id="ARBA00010443"/>
    </source>
</evidence>
<feature type="site" description="Could play a key role in the communication between the regulatory and the substrate sites" evidence="9">
    <location>
        <position position="57"/>
    </location>
</feature>
<proteinExistence type="inferred from homology"/>
<evidence type="ECO:0000256" key="8">
    <source>
        <dbReference type="ARBA" id="ARBA00023277"/>
    </source>
</evidence>
<keyword evidence="8 9" id="KW-0119">Carbohydrate metabolism</keyword>
<evidence type="ECO:0000256" key="7">
    <source>
        <dbReference type="ARBA" id="ARBA00023056"/>
    </source>
</evidence>
<dbReference type="EC" id="2.7.7.27" evidence="9"/>
<dbReference type="NCBIfam" id="TIGR02092">
    <property type="entry name" value="glgD"/>
    <property type="match status" value="1"/>
</dbReference>
<keyword evidence="3 9" id="KW-0808">Transferase</keyword>
<dbReference type="STRING" id="142842.SAMN02745118_01070"/>
<dbReference type="EMBL" id="FUWM01000008">
    <property type="protein sequence ID" value="SJZ51887.1"/>
    <property type="molecule type" value="Genomic_DNA"/>
</dbReference>
<dbReference type="PANTHER" id="PTHR43523:SF2">
    <property type="entry name" value="GLUCOSE-1-PHOSPHATE ADENYLYLTRANSFERASE"/>
    <property type="match status" value="1"/>
</dbReference>
<dbReference type="InterPro" id="IPR029044">
    <property type="entry name" value="Nucleotide-diphossugar_trans"/>
</dbReference>
<keyword evidence="2 9" id="KW-0321">Glycogen metabolism</keyword>
<feature type="binding site" evidence="9">
    <location>
        <position position="96"/>
    </location>
    <ligand>
        <name>alpha-D-glucose 1-phosphate</name>
        <dbReference type="ChEBI" id="CHEBI:58601"/>
    </ligand>
</feature>
<evidence type="ECO:0000259" key="11">
    <source>
        <dbReference type="Pfam" id="PF24894"/>
    </source>
</evidence>
<evidence type="ECO:0000313" key="13">
    <source>
        <dbReference type="Proteomes" id="UP000190625"/>
    </source>
</evidence>
<comment type="catalytic activity">
    <reaction evidence="9">
        <text>alpha-D-glucose 1-phosphate + ATP + H(+) = ADP-alpha-D-glucose + diphosphate</text>
        <dbReference type="Rhea" id="RHEA:12120"/>
        <dbReference type="ChEBI" id="CHEBI:15378"/>
        <dbReference type="ChEBI" id="CHEBI:30616"/>
        <dbReference type="ChEBI" id="CHEBI:33019"/>
        <dbReference type="ChEBI" id="CHEBI:57498"/>
        <dbReference type="ChEBI" id="CHEBI:58601"/>
        <dbReference type="EC" id="2.7.7.27"/>
    </reaction>
</comment>
<feature type="binding site" evidence="9">
    <location>
        <begin position="176"/>
        <end position="177"/>
    </location>
    <ligand>
        <name>alpha-D-glucose 1-phosphate</name>
        <dbReference type="ChEBI" id="CHEBI:58601"/>
    </ligand>
</feature>
<dbReference type="PROSITE" id="PS00809">
    <property type="entry name" value="ADP_GLC_PYROPHOSPH_2"/>
    <property type="match status" value="1"/>
</dbReference>
<dbReference type="GO" id="GO:0005524">
    <property type="term" value="F:ATP binding"/>
    <property type="evidence" value="ECO:0007669"/>
    <property type="project" value="UniProtKB-KW"/>
</dbReference>
<dbReference type="InterPro" id="IPR056818">
    <property type="entry name" value="GlmU/GlgC-like_hexapep"/>
</dbReference>
<sequence>MSILALVLAGGRGSRLDILSADRAKPGVPFAGKYRIIDFTLSNCVNSGIYDVGILTQYLPRSLHRHIGIGKPWDLDRQFGGVTLLHPYIGKEGGWYQGTAHAVYQNLLYIKNKKPDYVVILSGDHIYKMDYSKMVDYHKSKNADLTIAAKPVPIEEAHQFGILNTNEDMRIVDFKEKPENPPSNLASMGIYVFSTDVLINKLEEFCSQKNSDFGHHIIPQMIRKTRVFAYKYKGYWKDVGTIKSFWEANLSLINPLPEMDLYDDNWKWHTRSESKPPAKFGREGEVNQSLISNGAIINGKIKNSVVFPGVFIEEGVEVKDSIIFNNTIIKQGAKICKSIIDKNVVIGNNTQIGFYKNTTANFERPKILNSGLNVIGKGVRIPENIEIGQNCRVLPRVKEDDFNKRKITSGSTIRPRN</sequence>
<evidence type="ECO:0000259" key="10">
    <source>
        <dbReference type="Pfam" id="PF00483"/>
    </source>
</evidence>
<feature type="binding site" evidence="9">
    <location>
        <position position="161"/>
    </location>
    <ligand>
        <name>alpha-D-glucose 1-phosphate</name>
        <dbReference type="ChEBI" id="CHEBI:58601"/>
    </ligand>
</feature>
<keyword evidence="7 9" id="KW-0320">Glycogen biosynthesis</keyword>
<dbReference type="InterPro" id="IPR023049">
    <property type="entry name" value="GlgC_bac"/>
</dbReference>
<dbReference type="NCBIfam" id="TIGR02091">
    <property type="entry name" value="glgC"/>
    <property type="match status" value="1"/>
</dbReference>
<dbReference type="OrthoDB" id="9801810at2"/>
<dbReference type="PANTHER" id="PTHR43523">
    <property type="entry name" value="GLUCOSE-1-PHOSPHATE ADENYLYLTRANSFERASE-RELATED"/>
    <property type="match status" value="1"/>
</dbReference>
<dbReference type="UniPathway" id="UPA00164"/>
<accession>A0A1T4LBK3</accession>
<dbReference type="InterPro" id="IPR011004">
    <property type="entry name" value="Trimer_LpxA-like_sf"/>
</dbReference>
<evidence type="ECO:0000256" key="6">
    <source>
        <dbReference type="ARBA" id="ARBA00022840"/>
    </source>
</evidence>
<evidence type="ECO:0000313" key="12">
    <source>
        <dbReference type="EMBL" id="SJZ51887.1"/>
    </source>
</evidence>
<dbReference type="GO" id="GO:0008878">
    <property type="term" value="F:glucose-1-phosphate adenylyltransferase activity"/>
    <property type="evidence" value="ECO:0007669"/>
    <property type="project" value="UniProtKB-UniRule"/>
</dbReference>
<protein>
    <recommendedName>
        <fullName evidence="9">Glucose-1-phosphate adenylyltransferase</fullName>
        <ecNumber evidence="9">2.7.7.27</ecNumber>
    </recommendedName>
    <alternativeName>
        <fullName evidence="9">ADP-glucose pyrophosphorylase</fullName>
        <shortName evidence="9">ADPGlc PPase</shortName>
    </alternativeName>
    <alternativeName>
        <fullName evidence="9">ADP-glucose synthase</fullName>
    </alternativeName>
</protein>
<dbReference type="CDD" id="cd02508">
    <property type="entry name" value="ADP_Glucose_PP"/>
    <property type="match status" value="1"/>
</dbReference>
<dbReference type="Gene3D" id="2.160.10.10">
    <property type="entry name" value="Hexapeptide repeat proteins"/>
    <property type="match status" value="1"/>
</dbReference>
<evidence type="ECO:0000256" key="4">
    <source>
        <dbReference type="ARBA" id="ARBA00022695"/>
    </source>
</evidence>
<dbReference type="RefSeq" id="WP_078809566.1">
    <property type="nucleotide sequence ID" value="NZ_FUWM01000008.1"/>
</dbReference>
<keyword evidence="6 9" id="KW-0067">ATP-binding</keyword>
<evidence type="ECO:0000256" key="3">
    <source>
        <dbReference type="ARBA" id="ARBA00022679"/>
    </source>
</evidence>
<dbReference type="SUPFAM" id="SSF53448">
    <property type="entry name" value="Nucleotide-diphospho-sugar transferases"/>
    <property type="match status" value="1"/>
</dbReference>
<feature type="binding site" evidence="9">
    <location>
        <position position="187"/>
    </location>
    <ligand>
        <name>alpha-D-glucose 1-phosphate</name>
        <dbReference type="ChEBI" id="CHEBI:58601"/>
    </ligand>
</feature>
<dbReference type="Proteomes" id="UP000190625">
    <property type="component" value="Unassembled WGS sequence"/>
</dbReference>
<dbReference type="Pfam" id="PF00483">
    <property type="entry name" value="NTP_transferase"/>
    <property type="match status" value="1"/>
</dbReference>
<keyword evidence="13" id="KW-1185">Reference proteome</keyword>
<feature type="domain" description="Glucose-1-phosphate adenylyltransferase/Bifunctional protein GlmU-like C-terminal hexapeptide" evidence="11">
    <location>
        <begin position="276"/>
        <end position="359"/>
    </location>
</feature>
<dbReference type="Pfam" id="PF24894">
    <property type="entry name" value="Hexapep_GlmU"/>
    <property type="match status" value="1"/>
</dbReference>
<comment type="similarity">
    <text evidence="1 9">Belongs to the bacterial/plant glucose-1-phosphate adenylyltransferase family.</text>
</comment>
<dbReference type="InterPro" id="IPR011831">
    <property type="entry name" value="ADP-Glc_PPase"/>
</dbReference>
<evidence type="ECO:0000256" key="5">
    <source>
        <dbReference type="ARBA" id="ARBA00022741"/>
    </source>
</evidence>
<name>A0A1T4LBK3_9FIRM</name>
<dbReference type="GO" id="GO:0005978">
    <property type="term" value="P:glycogen biosynthetic process"/>
    <property type="evidence" value="ECO:0007669"/>
    <property type="project" value="UniProtKB-UniRule"/>
</dbReference>
<dbReference type="InterPro" id="IPR005836">
    <property type="entry name" value="ADP_Glu_pyroP_CS"/>
</dbReference>
<gene>
    <name evidence="9" type="primary">glgC</name>
    <name evidence="12" type="ORF">SAMN02745118_01070</name>
</gene>
<keyword evidence="4 9" id="KW-0548">Nucleotidyltransferase</keyword>
<comment type="function">
    <text evidence="9">Involved in the biosynthesis of ADP-glucose, a building block required for the elongation reactions to produce glycogen. Catalyzes the reaction between ATP and alpha-D-glucose 1-phosphate (G1P) to produce pyrophosphate and ADP-Glc.</text>
</comment>
<evidence type="ECO:0000256" key="9">
    <source>
        <dbReference type="HAMAP-Rule" id="MF_00624"/>
    </source>
</evidence>
<comment type="pathway">
    <text evidence="9">Glycan biosynthesis; glycogen biosynthesis.</text>
</comment>
<dbReference type="SUPFAM" id="SSF51161">
    <property type="entry name" value="Trimeric LpxA-like enzymes"/>
    <property type="match status" value="1"/>
</dbReference>
<evidence type="ECO:0000256" key="2">
    <source>
        <dbReference type="ARBA" id="ARBA00022600"/>
    </source>
</evidence>
<reference evidence="13" key="1">
    <citation type="submission" date="2017-02" db="EMBL/GenBank/DDBJ databases">
        <authorList>
            <person name="Varghese N."/>
            <person name="Submissions S."/>
        </authorList>
    </citation>
    <scope>NUCLEOTIDE SEQUENCE [LARGE SCALE GENOMIC DNA]</scope>
    <source>
        <strain evidence="13">ATCC BAA-73</strain>
    </source>
</reference>
<comment type="subunit">
    <text evidence="9">Homotetramer.</text>
</comment>
<dbReference type="InterPro" id="IPR005835">
    <property type="entry name" value="NTP_transferase_dom"/>
</dbReference>